<proteinExistence type="predicted"/>
<dbReference type="InterPro" id="IPR003847">
    <property type="entry name" value="Put_antitoxin"/>
</dbReference>
<keyword evidence="1" id="KW-1277">Toxin-antitoxin system</keyword>
<protein>
    <submittedName>
        <fullName evidence="2">Uncharacterized ACR, COG1753</fullName>
    </submittedName>
</protein>
<dbReference type="RefSeq" id="WP_092661476.1">
    <property type="nucleotide sequence ID" value="NZ_FOCX01000014.1"/>
</dbReference>
<sequence>MSKNISISDDVYRKLKREKGDRSFSEVIEDRLEAGGKLADVTGQGIFEEGTHEDVKDDIGRLSGGTLERLDDETR</sequence>
<dbReference type="Pfam" id="PF02697">
    <property type="entry name" value="VAPB_antitox"/>
    <property type="match status" value="1"/>
</dbReference>
<gene>
    <name evidence="2" type="ORF">SAMN05216388_101431</name>
</gene>
<dbReference type="AlphaFoldDB" id="A0A1H8QK93"/>
<keyword evidence="3" id="KW-1185">Reference proteome</keyword>
<evidence type="ECO:0000313" key="2">
    <source>
        <dbReference type="EMBL" id="SEO54650.1"/>
    </source>
</evidence>
<dbReference type="Proteomes" id="UP000198775">
    <property type="component" value="Unassembled WGS sequence"/>
</dbReference>
<dbReference type="EMBL" id="FOCX01000014">
    <property type="protein sequence ID" value="SEO54650.1"/>
    <property type="molecule type" value="Genomic_DNA"/>
</dbReference>
<evidence type="ECO:0000313" key="3">
    <source>
        <dbReference type="Proteomes" id="UP000198775"/>
    </source>
</evidence>
<evidence type="ECO:0000256" key="1">
    <source>
        <dbReference type="ARBA" id="ARBA00022649"/>
    </source>
</evidence>
<dbReference type="OrthoDB" id="231302at2157"/>
<name>A0A1H8QK93_9EURY</name>
<organism evidence="2 3">
    <name type="scientific">Halorientalis persicus</name>
    <dbReference type="NCBI Taxonomy" id="1367881"/>
    <lineage>
        <taxon>Archaea</taxon>
        <taxon>Methanobacteriati</taxon>
        <taxon>Methanobacteriota</taxon>
        <taxon>Stenosarchaea group</taxon>
        <taxon>Halobacteria</taxon>
        <taxon>Halobacteriales</taxon>
        <taxon>Haloarculaceae</taxon>
        <taxon>Halorientalis</taxon>
    </lineage>
</organism>
<accession>A0A1H8QK93</accession>
<reference evidence="3" key="1">
    <citation type="submission" date="2016-10" db="EMBL/GenBank/DDBJ databases">
        <authorList>
            <person name="Varghese N."/>
            <person name="Submissions S."/>
        </authorList>
    </citation>
    <scope>NUCLEOTIDE SEQUENCE [LARGE SCALE GENOMIC DNA]</scope>
    <source>
        <strain evidence="3">IBRC-M 10043</strain>
    </source>
</reference>